<accession>A0A9D1E422</accession>
<protein>
    <submittedName>
        <fullName evidence="2">1-acyl-sn-glycerol-3-phosphate acyltransferase</fullName>
    </submittedName>
</protein>
<evidence type="ECO:0000259" key="1">
    <source>
        <dbReference type="SMART" id="SM00563"/>
    </source>
</evidence>
<reference evidence="2" key="1">
    <citation type="submission" date="2020-10" db="EMBL/GenBank/DDBJ databases">
        <authorList>
            <person name="Gilroy R."/>
        </authorList>
    </citation>
    <scope>NUCLEOTIDE SEQUENCE</scope>
    <source>
        <strain evidence="2">CHK121-14286</strain>
    </source>
</reference>
<dbReference type="Pfam" id="PF01553">
    <property type="entry name" value="Acyltransferase"/>
    <property type="match status" value="1"/>
</dbReference>
<evidence type="ECO:0000313" key="3">
    <source>
        <dbReference type="Proteomes" id="UP000824200"/>
    </source>
</evidence>
<keyword evidence="2" id="KW-0012">Acyltransferase</keyword>
<organism evidence="2 3">
    <name type="scientific">Candidatus Fimimonas gallinarum</name>
    <dbReference type="NCBI Taxonomy" id="2840821"/>
    <lineage>
        <taxon>Bacteria</taxon>
        <taxon>Pseudomonadati</taxon>
        <taxon>Myxococcota</taxon>
        <taxon>Myxococcia</taxon>
        <taxon>Myxococcales</taxon>
        <taxon>Cystobacterineae</taxon>
        <taxon>Myxococcaceae</taxon>
        <taxon>Myxococcaceae incertae sedis</taxon>
        <taxon>Candidatus Fimimonas</taxon>
    </lineage>
</organism>
<dbReference type="SUPFAM" id="SSF69593">
    <property type="entry name" value="Glycerol-3-phosphate (1)-acyltransferase"/>
    <property type="match status" value="1"/>
</dbReference>
<reference evidence="2" key="2">
    <citation type="journal article" date="2021" name="PeerJ">
        <title>Extensive microbial diversity within the chicken gut microbiome revealed by metagenomics and culture.</title>
        <authorList>
            <person name="Gilroy R."/>
            <person name="Ravi A."/>
            <person name="Getino M."/>
            <person name="Pursley I."/>
            <person name="Horton D.L."/>
            <person name="Alikhan N.F."/>
            <person name="Baker D."/>
            <person name="Gharbi K."/>
            <person name="Hall N."/>
            <person name="Watson M."/>
            <person name="Adriaenssens E.M."/>
            <person name="Foster-Nyarko E."/>
            <person name="Jarju S."/>
            <person name="Secka A."/>
            <person name="Antonio M."/>
            <person name="Oren A."/>
            <person name="Chaudhuri R.R."/>
            <person name="La Ragione R."/>
            <person name="Hildebrand F."/>
            <person name="Pallen M.J."/>
        </authorList>
    </citation>
    <scope>NUCLEOTIDE SEQUENCE</scope>
    <source>
        <strain evidence="2">CHK121-14286</strain>
    </source>
</reference>
<name>A0A9D1E422_9BACT</name>
<dbReference type="AlphaFoldDB" id="A0A9D1E422"/>
<dbReference type="CDD" id="cd07989">
    <property type="entry name" value="LPLAT_AGPAT-like"/>
    <property type="match status" value="1"/>
</dbReference>
<evidence type="ECO:0000313" key="2">
    <source>
        <dbReference type="EMBL" id="HIR66118.1"/>
    </source>
</evidence>
<dbReference type="GO" id="GO:0016746">
    <property type="term" value="F:acyltransferase activity"/>
    <property type="evidence" value="ECO:0007669"/>
    <property type="project" value="UniProtKB-KW"/>
</dbReference>
<sequence>MRKKPILAKKSLLRGALLFYGNNFVKKKIKLIHDGTLSELQPPYIVLANHCSFVDVCSLIKMMYPHCGNFVASETQIVQWPKLIMHMGILPKKQFTLDMSLLSSIRYCLQHNRPVVIYPEAKLSVVGVPNIIKPSVAKLVKMFKVPLVTVCFNGSYLYRPRWAASARFVPVTAEVKVAVDGDEVKKLSVDEIFQRICANLNYDDYAYQLKNGIEIDVPDLAEGLENILYKCPSCGKEFAMTAKGNTLSCASCGKSVVQNKFGQLQGGEFDKVVDWYRWQENGVKTQLLEGTYVFDEPFAAQKLVGGKYVALGYAQIRHDSNAISVEIENGEKLYYPTGTFYTLSFDNNFVYLPTQEAVYRFHRLKDVGCTTKLNIAVEQQSLLSEKQKHQTASD</sequence>
<dbReference type="Gene3D" id="2.20.28.30">
    <property type="entry name" value="RNA polymerase ii, chain L"/>
    <property type="match status" value="1"/>
</dbReference>
<comment type="caution">
    <text evidence="2">The sequence shown here is derived from an EMBL/GenBank/DDBJ whole genome shotgun (WGS) entry which is preliminary data.</text>
</comment>
<dbReference type="InterPro" id="IPR002123">
    <property type="entry name" value="Plipid/glycerol_acylTrfase"/>
</dbReference>
<dbReference type="EMBL" id="DVHL01000036">
    <property type="protein sequence ID" value="HIR66118.1"/>
    <property type="molecule type" value="Genomic_DNA"/>
</dbReference>
<dbReference type="Proteomes" id="UP000824200">
    <property type="component" value="Unassembled WGS sequence"/>
</dbReference>
<feature type="domain" description="Phospholipid/glycerol acyltransferase" evidence="1">
    <location>
        <begin position="44"/>
        <end position="155"/>
    </location>
</feature>
<keyword evidence="2" id="KW-0808">Transferase</keyword>
<dbReference type="SMART" id="SM00563">
    <property type="entry name" value="PlsC"/>
    <property type="match status" value="1"/>
</dbReference>
<gene>
    <name evidence="2" type="ORF">IAC95_04495</name>
</gene>
<proteinExistence type="predicted"/>